<comment type="caution">
    <text evidence="1">The sequence shown here is derived from an EMBL/GenBank/DDBJ whole genome shotgun (WGS) entry which is preliminary data.</text>
</comment>
<dbReference type="Gene3D" id="2.40.128.480">
    <property type="entry name" value="Rhodococcus equi virulence-associated protein"/>
    <property type="match status" value="1"/>
</dbReference>
<gene>
    <name evidence="1" type="ORF">ACFFVF_16690</name>
</gene>
<name>A0ABV5GRY5_9FLAO</name>
<proteinExistence type="predicted"/>
<protein>
    <submittedName>
        <fullName evidence="1">Uncharacterized protein</fullName>
    </submittedName>
</protein>
<dbReference type="Proteomes" id="UP001589607">
    <property type="component" value="Unassembled WGS sequence"/>
</dbReference>
<reference evidence="1 2" key="1">
    <citation type="submission" date="2024-09" db="EMBL/GenBank/DDBJ databases">
        <authorList>
            <person name="Sun Q."/>
            <person name="Mori K."/>
        </authorList>
    </citation>
    <scope>NUCLEOTIDE SEQUENCE [LARGE SCALE GENOMIC DNA]</scope>
    <source>
        <strain evidence="1 2">CECT 7955</strain>
    </source>
</reference>
<keyword evidence="2" id="KW-1185">Reference proteome</keyword>
<dbReference type="EMBL" id="JBHMEY010000067">
    <property type="protein sequence ID" value="MFB9098157.1"/>
    <property type="molecule type" value="Genomic_DNA"/>
</dbReference>
<evidence type="ECO:0000313" key="2">
    <source>
        <dbReference type="Proteomes" id="UP001589607"/>
    </source>
</evidence>
<accession>A0ABV5GRY5</accession>
<dbReference type="RefSeq" id="WP_236456244.1">
    <property type="nucleotide sequence ID" value="NZ_CBCSGE010000003.1"/>
</dbReference>
<evidence type="ECO:0000313" key="1">
    <source>
        <dbReference type="EMBL" id="MFB9098157.1"/>
    </source>
</evidence>
<dbReference type="InterPro" id="IPR038625">
    <property type="entry name" value="R_equi_Vir_sf"/>
</dbReference>
<sequence>MNDLKQNPKQTTAFNGLIKKILSSKMSDSEIEDYILESGKLVDPIGAKTEFSMLGIDGRFMCTPKDSKDHPYVWDHRVYGFGVADIKCDGNLSTGYKDWNDLWKNTTSVGVTCGEIGIGVVVAVFFRKDGMPIGDFRGVPTGVLAFAGAGGDGGWNKI</sequence>
<organism evidence="1 2">
    <name type="scientific">Flavobacterium jumunjinense</name>
    <dbReference type="NCBI Taxonomy" id="998845"/>
    <lineage>
        <taxon>Bacteria</taxon>
        <taxon>Pseudomonadati</taxon>
        <taxon>Bacteroidota</taxon>
        <taxon>Flavobacteriia</taxon>
        <taxon>Flavobacteriales</taxon>
        <taxon>Flavobacteriaceae</taxon>
        <taxon>Flavobacterium</taxon>
    </lineage>
</organism>